<dbReference type="PROSITE" id="PS50800">
    <property type="entry name" value="SAP"/>
    <property type="match status" value="1"/>
</dbReference>
<sequence>MADDEDIHLDGKPVDDLRVIDLKRELDKRGLSKSGSKPQLVDRLKAQLLLEKLQSLPVDEEETVPNLKLQNDEVTGQSEFIKQYLEQQKKLFEMQREVKKRVEGFVHFNNPVAVTNFNWVVRQVFFTFLPAVPGQFNTIITICNSSLSICNLLQYIFL</sequence>
<dbReference type="PANTHER" id="PTHR46589">
    <property type="entry name" value="APOPTOTIC CHROMATIN CONDENSATION INDUCER IN THE NUCLEUS"/>
    <property type="match status" value="1"/>
</dbReference>
<dbReference type="SMART" id="SM00513">
    <property type="entry name" value="SAP"/>
    <property type="match status" value="1"/>
</dbReference>
<dbReference type="GO" id="GO:0071011">
    <property type="term" value="C:precatalytic spliceosome"/>
    <property type="evidence" value="ECO:0007669"/>
    <property type="project" value="TreeGrafter"/>
</dbReference>
<dbReference type="SUPFAM" id="SSF68906">
    <property type="entry name" value="SAP domain"/>
    <property type="match status" value="1"/>
</dbReference>
<dbReference type="Pfam" id="PF02037">
    <property type="entry name" value="SAP"/>
    <property type="match status" value="1"/>
</dbReference>
<name>A0A812AX87_ACAPH</name>
<proteinExistence type="predicted"/>
<reference evidence="2" key="1">
    <citation type="submission" date="2021-01" db="EMBL/GenBank/DDBJ databases">
        <authorList>
            <person name="Li R."/>
            <person name="Bekaert M."/>
        </authorList>
    </citation>
    <scope>NUCLEOTIDE SEQUENCE</scope>
    <source>
        <strain evidence="2">Farmed</strain>
    </source>
</reference>
<dbReference type="PANTHER" id="PTHR46589:SF1">
    <property type="entry name" value="APOPTOTIC CHROMATIN CONDENSATION INDUCER IN THE NUCLEUS"/>
    <property type="match status" value="1"/>
</dbReference>
<evidence type="ECO:0000259" key="1">
    <source>
        <dbReference type="PROSITE" id="PS50800"/>
    </source>
</evidence>
<dbReference type="GO" id="GO:0061574">
    <property type="term" value="C:ASAP complex"/>
    <property type="evidence" value="ECO:0007669"/>
    <property type="project" value="TreeGrafter"/>
</dbReference>
<dbReference type="AlphaFoldDB" id="A0A812AX87"/>
<dbReference type="Gene3D" id="1.10.720.30">
    <property type="entry name" value="SAP domain"/>
    <property type="match status" value="1"/>
</dbReference>
<dbReference type="EMBL" id="CAHIKZ030000220">
    <property type="protein sequence ID" value="CAE1161180.1"/>
    <property type="molecule type" value="Genomic_DNA"/>
</dbReference>
<gene>
    <name evidence="2" type="ORF">SPHA_6734</name>
</gene>
<dbReference type="InterPro" id="IPR003034">
    <property type="entry name" value="SAP_dom"/>
</dbReference>
<dbReference type="GO" id="GO:0003723">
    <property type="term" value="F:RNA binding"/>
    <property type="evidence" value="ECO:0007669"/>
    <property type="project" value="TreeGrafter"/>
</dbReference>
<accession>A0A812AX87</accession>
<comment type="caution">
    <text evidence="2">The sequence shown here is derived from an EMBL/GenBank/DDBJ whole genome shotgun (WGS) entry which is preliminary data.</text>
</comment>
<dbReference type="OrthoDB" id="5348404at2759"/>
<evidence type="ECO:0000313" key="3">
    <source>
        <dbReference type="Proteomes" id="UP000597762"/>
    </source>
</evidence>
<evidence type="ECO:0000313" key="2">
    <source>
        <dbReference type="EMBL" id="CAE1161180.1"/>
    </source>
</evidence>
<protein>
    <submittedName>
        <fullName evidence="2">ACIN1</fullName>
    </submittedName>
</protein>
<dbReference type="GO" id="GO:0008380">
    <property type="term" value="P:RNA splicing"/>
    <property type="evidence" value="ECO:0007669"/>
    <property type="project" value="TreeGrafter"/>
</dbReference>
<dbReference type="InterPro" id="IPR052793">
    <property type="entry name" value="EJC-associated_protein"/>
</dbReference>
<organism evidence="2 3">
    <name type="scientific">Acanthosepion pharaonis</name>
    <name type="common">Pharaoh cuttlefish</name>
    <name type="synonym">Sepia pharaonis</name>
    <dbReference type="NCBI Taxonomy" id="158019"/>
    <lineage>
        <taxon>Eukaryota</taxon>
        <taxon>Metazoa</taxon>
        <taxon>Spiralia</taxon>
        <taxon>Lophotrochozoa</taxon>
        <taxon>Mollusca</taxon>
        <taxon>Cephalopoda</taxon>
        <taxon>Coleoidea</taxon>
        <taxon>Decapodiformes</taxon>
        <taxon>Sepiida</taxon>
        <taxon>Sepiina</taxon>
        <taxon>Sepiidae</taxon>
        <taxon>Acanthosepion</taxon>
    </lineage>
</organism>
<dbReference type="Proteomes" id="UP000597762">
    <property type="component" value="Unassembled WGS sequence"/>
</dbReference>
<dbReference type="InterPro" id="IPR036361">
    <property type="entry name" value="SAP_dom_sf"/>
</dbReference>
<feature type="domain" description="SAP" evidence="1">
    <location>
        <begin position="14"/>
        <end position="48"/>
    </location>
</feature>
<keyword evidence="3" id="KW-1185">Reference proteome</keyword>